<reference evidence="1 2" key="1">
    <citation type="submission" date="2016-10" db="EMBL/GenBank/DDBJ databases">
        <authorList>
            <person name="de Groot N.N."/>
        </authorList>
    </citation>
    <scope>NUCLEOTIDE SEQUENCE [LARGE SCALE GENOMIC DNA]</scope>
    <source>
        <strain evidence="1 2">CPCC 201354</strain>
    </source>
</reference>
<proteinExistence type="predicted"/>
<dbReference type="Proteomes" id="UP000198923">
    <property type="component" value="Unassembled WGS sequence"/>
</dbReference>
<accession>A0A1G8K2K2</accession>
<protein>
    <submittedName>
        <fullName evidence="1">Uncharacterized protein</fullName>
    </submittedName>
</protein>
<keyword evidence="2" id="KW-1185">Reference proteome</keyword>
<name>A0A1G8K2K2_9ACTN</name>
<evidence type="ECO:0000313" key="2">
    <source>
        <dbReference type="Proteomes" id="UP000198923"/>
    </source>
</evidence>
<evidence type="ECO:0000313" key="1">
    <source>
        <dbReference type="EMBL" id="SDI37633.1"/>
    </source>
</evidence>
<organism evidence="1 2">
    <name type="scientific">Sinosporangium album</name>
    <dbReference type="NCBI Taxonomy" id="504805"/>
    <lineage>
        <taxon>Bacteria</taxon>
        <taxon>Bacillati</taxon>
        <taxon>Actinomycetota</taxon>
        <taxon>Actinomycetes</taxon>
        <taxon>Streptosporangiales</taxon>
        <taxon>Streptosporangiaceae</taxon>
        <taxon>Sinosporangium</taxon>
    </lineage>
</organism>
<gene>
    <name evidence="1" type="ORF">SAMN05421505_1472</name>
</gene>
<dbReference type="STRING" id="504805.SAMN05421505_1472"/>
<dbReference type="EMBL" id="FNCN01000047">
    <property type="protein sequence ID" value="SDI37633.1"/>
    <property type="molecule type" value="Genomic_DNA"/>
</dbReference>
<dbReference type="AlphaFoldDB" id="A0A1G8K2K2"/>
<sequence>MLTEERSSGYRDWQEALRINGRLLARDGLPREHFIDIDQMSCDDVVDSLMGHLSAFRPVEERGKA</sequence>